<feature type="region of interest" description="Disordered" evidence="1">
    <location>
        <begin position="396"/>
        <end position="454"/>
    </location>
</feature>
<dbReference type="RefSeq" id="XP_015514932.1">
    <property type="nucleotide sequence ID" value="XM_015659446.2"/>
</dbReference>
<dbReference type="KEGG" id="nlo:107220734"/>
<protein>
    <submittedName>
        <fullName evidence="3">Uncharacterized protein LOC107220734 isoform X1</fullName>
    </submittedName>
</protein>
<dbReference type="Proteomes" id="UP000829291">
    <property type="component" value="Chromosome 1"/>
</dbReference>
<feature type="compositionally biased region" description="Polar residues" evidence="1">
    <location>
        <begin position="153"/>
        <end position="167"/>
    </location>
</feature>
<feature type="region of interest" description="Disordered" evidence="1">
    <location>
        <begin position="666"/>
        <end position="712"/>
    </location>
</feature>
<sequence length="783" mass="86881">MVYLESDEGVWHHHYWVISLGAMLSFVGFLVSCVCGCRRDENKSELGGLAGMVTITHSDNEGFNRLPTTDIAHPISQDTTDAGKRTSSANRSLPDIPKDGTTVEAGRLETVPQDVIYEANEVMCDPSVLYATVEEKNSRRSDVRRGARELEETSLQSAQIEQDSMSPYTRLKNPGSKNDEHPYAQVQSVQKTEATQLNRNNVGHLVDTSLPSSSSSSSSCNHTSANPIAPPRARKSSSHNSLISSDPLPDIQAATAITGGVHANQDLPYMTPPILMPLPEPPQLNHHEERQQHFSGDSHDSKGYTSISVREPLANILAQTKAAQQERQQQRGLTDPHYATVSDDSDEMYAAIDEQEKVYTSGSETYAQIQPMVLDSVRVQQNEQIHSMQPLHVDDLYASAPQPPSVDSLRHVAHAHSRQASSSSATSSVANLGSPKPEKRQANSPLPPPPETMSDVYASVEKRGSKEDRLRASISSGKSLEDMYAKVMKKKRDIDDEQLDIPTMSSNNHHGENPVLNRKHSLIEVSRTSWSSHDSIEFQRKDLELSNFAVGNSSANFPTESEGNLLKLALKQNEADASKSGSDPGYEAVNVNRKSSIVRTVSDIDPNYEVLRPQFSRVSKNLNSVTQNNGIDVALMYSSPYKHRQISNASSEDPGYEKVRMRRRIDLDQDTDSEPNYESMPHDPGEPNYASVCRPGDSDTDPNYESVSQSDPNYESVKYLTVSQNEDPPYEQVNNYKSNINLDDYEMVRNKNEGDPNYEKIKMSHSTNLAHDGETDDEQYIHV</sequence>
<feature type="compositionally biased region" description="Basic and acidic residues" evidence="1">
    <location>
        <begin position="136"/>
        <end position="151"/>
    </location>
</feature>
<accession>A0A6J0BL07</accession>
<feature type="compositionally biased region" description="Basic and acidic residues" evidence="1">
    <location>
        <begin position="285"/>
        <end position="302"/>
    </location>
</feature>
<evidence type="ECO:0000313" key="3">
    <source>
        <dbReference type="RefSeq" id="XP_015514932.1"/>
    </source>
</evidence>
<gene>
    <name evidence="3" type="primary">LOC107220734</name>
</gene>
<name>A0A6J0BL07_NEOLC</name>
<feature type="region of interest" description="Disordered" evidence="1">
    <location>
        <begin position="277"/>
        <end position="304"/>
    </location>
</feature>
<feature type="region of interest" description="Disordered" evidence="1">
    <location>
        <begin position="204"/>
        <end position="247"/>
    </location>
</feature>
<proteinExistence type="predicted"/>
<feature type="compositionally biased region" description="Low complexity" evidence="1">
    <location>
        <begin position="418"/>
        <end position="430"/>
    </location>
</feature>
<dbReference type="FunCoup" id="A0A6J0BL07">
    <property type="interactions" value="222"/>
</dbReference>
<dbReference type="InParanoid" id="A0A6J0BL07"/>
<dbReference type="OrthoDB" id="440385at2759"/>
<organism evidence="3">
    <name type="scientific">Neodiprion lecontei</name>
    <name type="common">Redheaded pine sawfly</name>
    <dbReference type="NCBI Taxonomy" id="441921"/>
    <lineage>
        <taxon>Eukaryota</taxon>
        <taxon>Metazoa</taxon>
        <taxon>Ecdysozoa</taxon>
        <taxon>Arthropoda</taxon>
        <taxon>Hexapoda</taxon>
        <taxon>Insecta</taxon>
        <taxon>Pterygota</taxon>
        <taxon>Neoptera</taxon>
        <taxon>Endopterygota</taxon>
        <taxon>Hymenoptera</taxon>
        <taxon>Tenthredinoidea</taxon>
        <taxon>Diprionidae</taxon>
        <taxon>Diprioninae</taxon>
        <taxon>Neodiprion</taxon>
    </lineage>
</organism>
<feature type="compositionally biased region" description="Polar residues" evidence="1">
    <location>
        <begin position="701"/>
        <end position="712"/>
    </location>
</feature>
<feature type="region of interest" description="Disordered" evidence="1">
    <location>
        <begin position="136"/>
        <end position="187"/>
    </location>
</feature>
<feature type="region of interest" description="Disordered" evidence="1">
    <location>
        <begin position="69"/>
        <end position="107"/>
    </location>
</feature>
<feature type="compositionally biased region" description="Polar residues" evidence="1">
    <location>
        <begin position="76"/>
        <end position="91"/>
    </location>
</feature>
<evidence type="ECO:0000256" key="1">
    <source>
        <dbReference type="SAM" id="MobiDB-lite"/>
    </source>
</evidence>
<reference evidence="3" key="1">
    <citation type="submission" date="2025-08" db="UniProtKB">
        <authorList>
            <consortium name="RefSeq"/>
        </authorList>
    </citation>
    <scope>IDENTIFICATION</scope>
    <source>
        <tissue evidence="3">Thorax and Abdomen</tissue>
    </source>
</reference>
<evidence type="ECO:0000313" key="2">
    <source>
        <dbReference type="Proteomes" id="UP000829291"/>
    </source>
</evidence>
<keyword evidence="2" id="KW-1185">Reference proteome</keyword>
<dbReference type="AlphaFoldDB" id="A0A6J0BL07"/>
<dbReference type="GeneID" id="107220734"/>